<comment type="caution">
    <text evidence="1">The sequence shown here is derived from an EMBL/GenBank/DDBJ whole genome shotgun (WGS) entry which is preliminary data.</text>
</comment>
<accession>A0ABT1AZN3</accession>
<dbReference type="EMBL" id="JAMXIB010000007">
    <property type="protein sequence ID" value="MCO5725159.1"/>
    <property type="molecule type" value="Genomic_DNA"/>
</dbReference>
<dbReference type="InterPro" id="IPR032774">
    <property type="entry name" value="WG_beta_rep"/>
</dbReference>
<keyword evidence="2" id="KW-1185">Reference proteome</keyword>
<sequence length="219" mass="24778">MKRLVLFLVILLPGLLWNAQAQSLKTLNKPLLEGLDQVAPFHEGLAAVRKADQWGFINTDGELVIDFRDDLVWNASPDPEALGVRAVAYPHFQDGRCMIRALGEEEIPVYGFIDTEGRTAIEPEYLNLTEFQNGNAIGVHVKKTFRGTNNFQLNIYDYSFTEVVLNPQGEAVWPLGEVQDILMKKRRYSLPPVRAKLLGNQLVAVETTPGKWEVRKIQY</sequence>
<dbReference type="RefSeq" id="WP_252741537.1">
    <property type="nucleotide sequence ID" value="NZ_JAMXIB010000007.1"/>
</dbReference>
<dbReference type="Proteomes" id="UP001206312">
    <property type="component" value="Unassembled WGS sequence"/>
</dbReference>
<reference evidence="1 2" key="1">
    <citation type="submission" date="2022-06" db="EMBL/GenBank/DDBJ databases">
        <authorList>
            <person name="Xuan X."/>
        </authorList>
    </citation>
    <scope>NUCLEOTIDE SEQUENCE [LARGE SCALE GENOMIC DNA]</scope>
    <source>
        <strain evidence="1 2">2V75</strain>
    </source>
</reference>
<proteinExistence type="predicted"/>
<name>A0ABT1AZN3_9FLAO</name>
<protein>
    <submittedName>
        <fullName evidence="1">WG repeat-containing protein</fullName>
    </submittedName>
</protein>
<organism evidence="1 2">
    <name type="scientific">Robiginitalea marina</name>
    <dbReference type="NCBI Taxonomy" id="2954105"/>
    <lineage>
        <taxon>Bacteria</taxon>
        <taxon>Pseudomonadati</taxon>
        <taxon>Bacteroidota</taxon>
        <taxon>Flavobacteriia</taxon>
        <taxon>Flavobacteriales</taxon>
        <taxon>Flavobacteriaceae</taxon>
        <taxon>Robiginitalea</taxon>
    </lineage>
</organism>
<evidence type="ECO:0000313" key="1">
    <source>
        <dbReference type="EMBL" id="MCO5725159.1"/>
    </source>
</evidence>
<evidence type="ECO:0000313" key="2">
    <source>
        <dbReference type="Proteomes" id="UP001206312"/>
    </source>
</evidence>
<dbReference type="Pfam" id="PF14903">
    <property type="entry name" value="WG_beta_rep"/>
    <property type="match status" value="3"/>
</dbReference>
<gene>
    <name evidence="1" type="ORF">NG653_09855</name>
</gene>